<dbReference type="EMBL" id="LJSK01000110">
    <property type="protein sequence ID" value="KPI86914.1"/>
    <property type="molecule type" value="Genomic_DNA"/>
</dbReference>
<accession>A0A0N1I714</accession>
<evidence type="ECO:0000313" key="2">
    <source>
        <dbReference type="EMBL" id="KPI86914.1"/>
    </source>
</evidence>
<protein>
    <submittedName>
        <fullName evidence="2">Uncharacterized protein</fullName>
    </submittedName>
</protein>
<evidence type="ECO:0000313" key="3">
    <source>
        <dbReference type="Proteomes" id="UP000038009"/>
    </source>
</evidence>
<dbReference type="VEuPathDB" id="TriTrypDB:Lsey_0110_0020"/>
<feature type="region of interest" description="Disordered" evidence="1">
    <location>
        <begin position="42"/>
        <end position="94"/>
    </location>
</feature>
<organism evidence="2 3">
    <name type="scientific">Leptomonas seymouri</name>
    <dbReference type="NCBI Taxonomy" id="5684"/>
    <lineage>
        <taxon>Eukaryota</taxon>
        <taxon>Discoba</taxon>
        <taxon>Euglenozoa</taxon>
        <taxon>Kinetoplastea</taxon>
        <taxon>Metakinetoplastina</taxon>
        <taxon>Trypanosomatida</taxon>
        <taxon>Trypanosomatidae</taxon>
        <taxon>Leishmaniinae</taxon>
        <taxon>Leptomonas</taxon>
    </lineage>
</organism>
<gene>
    <name evidence="2" type="ORF">ABL78_4007</name>
</gene>
<dbReference type="OMA" id="KTDVPVM"/>
<proteinExistence type="predicted"/>
<evidence type="ECO:0000256" key="1">
    <source>
        <dbReference type="SAM" id="MobiDB-lite"/>
    </source>
</evidence>
<feature type="region of interest" description="Disordered" evidence="1">
    <location>
        <begin position="107"/>
        <end position="141"/>
    </location>
</feature>
<dbReference type="Proteomes" id="UP000038009">
    <property type="component" value="Unassembled WGS sequence"/>
</dbReference>
<feature type="compositionally biased region" description="Acidic residues" evidence="1">
    <location>
        <begin position="116"/>
        <end position="125"/>
    </location>
</feature>
<dbReference type="OrthoDB" id="267952at2759"/>
<feature type="region of interest" description="Disordered" evidence="1">
    <location>
        <begin position="220"/>
        <end position="241"/>
    </location>
</feature>
<feature type="region of interest" description="Disordered" evidence="1">
    <location>
        <begin position="289"/>
        <end position="308"/>
    </location>
</feature>
<name>A0A0N1I714_LEPSE</name>
<sequence length="355" mass="38477">MIRVFAKRDLPVMDIIELQGRIVITPEALADARSAKAARRAARLEHQDEASRKRVKGEGESEELHTAERTTAVRSCWSGSRQDENRSSGDDASASHLHAALPSLTLSALPSSNSSSDDESLDEVDAEKSAEMHNDASCSRAAGASADLSTSVVEVPLGHVEQDHLSEQRCTLCIDTLRVDGRRSTYKHPLLVLKECSPSRMQQLRRQLVRRHFQRARHEREAQISDAEGIPACEPTSGPSVSASTTTLFSEWQRSHPEALSLNALYLDDIIAEGEACVDGTTAASAPIHCSKGQRHPRAGEDDADADVPMGADFPPAAGTPAPTPSAPAYKSYELIGVVRNSVLFNSKPARVFQR</sequence>
<feature type="compositionally biased region" description="Basic and acidic residues" evidence="1">
    <location>
        <begin position="42"/>
        <end position="68"/>
    </location>
</feature>
<comment type="caution">
    <text evidence="2">The sequence shown here is derived from an EMBL/GenBank/DDBJ whole genome shotgun (WGS) entry which is preliminary data.</text>
</comment>
<reference evidence="2 3" key="1">
    <citation type="journal article" date="2015" name="PLoS Pathog.">
        <title>Leptomonas seymouri: Adaptations to the Dixenous Life Cycle Analyzed by Genome Sequencing, Transcriptome Profiling and Co-infection with Leishmania donovani.</title>
        <authorList>
            <person name="Kraeva N."/>
            <person name="Butenko A."/>
            <person name="Hlavacova J."/>
            <person name="Kostygov A."/>
            <person name="Myskova J."/>
            <person name="Grybchuk D."/>
            <person name="Lestinova T."/>
            <person name="Votypka J."/>
            <person name="Volf P."/>
            <person name="Opperdoes F."/>
            <person name="Flegontov P."/>
            <person name="Lukes J."/>
            <person name="Yurchenko V."/>
        </authorList>
    </citation>
    <scope>NUCLEOTIDE SEQUENCE [LARGE SCALE GENOMIC DNA]</scope>
    <source>
        <strain evidence="2 3">ATCC 30220</strain>
    </source>
</reference>
<dbReference type="AlphaFoldDB" id="A0A0N1I714"/>
<keyword evidence="3" id="KW-1185">Reference proteome</keyword>